<reference evidence="2" key="1">
    <citation type="submission" date="2021-07" db="EMBL/GenBank/DDBJ databases">
        <authorList>
            <person name="Durling M."/>
        </authorList>
    </citation>
    <scope>NUCLEOTIDE SEQUENCE</scope>
</reference>
<dbReference type="Proteomes" id="UP000701801">
    <property type="component" value="Unassembled WGS sequence"/>
</dbReference>
<evidence type="ECO:0000313" key="3">
    <source>
        <dbReference type="Proteomes" id="UP000701801"/>
    </source>
</evidence>
<feature type="signal peptide" evidence="1">
    <location>
        <begin position="1"/>
        <end position="17"/>
    </location>
</feature>
<sequence>MLFNILTVATLLSAVSASPVPVPQVEIAPVYAFDITNWHAGCQRECFYGFNITGNTFGQYPTIPAFSAECLGEKEGADYRKCTFNDGGSENRTLVAKLLPVNQTGTGAHLQVSYGWTDSEQAHTYYNYTGYANPKYNAAAAPNANFTIIPQEMFGVGGGEPPVA</sequence>
<evidence type="ECO:0000313" key="2">
    <source>
        <dbReference type="EMBL" id="CAG8983557.1"/>
    </source>
</evidence>
<accession>A0A9N9M3M4</accession>
<keyword evidence="3" id="KW-1185">Reference proteome</keyword>
<dbReference type="AlphaFoldDB" id="A0A9N9M3M4"/>
<gene>
    <name evidence="2" type="ORF">HYALB_00009877</name>
</gene>
<dbReference type="EMBL" id="CAJVRM010000730">
    <property type="protein sequence ID" value="CAG8983557.1"/>
    <property type="molecule type" value="Genomic_DNA"/>
</dbReference>
<name>A0A9N9M3M4_9HELO</name>
<organism evidence="2 3">
    <name type="scientific">Hymenoscyphus albidus</name>
    <dbReference type="NCBI Taxonomy" id="595503"/>
    <lineage>
        <taxon>Eukaryota</taxon>
        <taxon>Fungi</taxon>
        <taxon>Dikarya</taxon>
        <taxon>Ascomycota</taxon>
        <taxon>Pezizomycotina</taxon>
        <taxon>Leotiomycetes</taxon>
        <taxon>Helotiales</taxon>
        <taxon>Helotiaceae</taxon>
        <taxon>Hymenoscyphus</taxon>
    </lineage>
</organism>
<proteinExistence type="predicted"/>
<evidence type="ECO:0000256" key="1">
    <source>
        <dbReference type="SAM" id="SignalP"/>
    </source>
</evidence>
<keyword evidence="1" id="KW-0732">Signal</keyword>
<comment type="caution">
    <text evidence="2">The sequence shown here is derived from an EMBL/GenBank/DDBJ whole genome shotgun (WGS) entry which is preliminary data.</text>
</comment>
<feature type="chain" id="PRO_5040403995" evidence="1">
    <location>
        <begin position="18"/>
        <end position="164"/>
    </location>
</feature>
<protein>
    <submittedName>
        <fullName evidence="2">Uncharacterized protein</fullName>
    </submittedName>
</protein>
<dbReference type="OrthoDB" id="3508922at2759"/>